<keyword evidence="3" id="KW-0328">Glycosyltransferase</keyword>
<feature type="domain" description="L,D-TPase catalytic" evidence="11">
    <location>
        <begin position="399"/>
        <end position="508"/>
    </location>
</feature>
<feature type="region of interest" description="Disordered" evidence="10">
    <location>
        <begin position="364"/>
        <end position="389"/>
    </location>
</feature>
<dbReference type="InterPro" id="IPR050979">
    <property type="entry name" value="LD-transpeptidase"/>
</dbReference>
<name>A0A229P486_9BACL</name>
<dbReference type="OrthoDB" id="9787225at2"/>
<dbReference type="AlphaFoldDB" id="A0A229P486"/>
<evidence type="ECO:0000256" key="5">
    <source>
        <dbReference type="ARBA" id="ARBA00022801"/>
    </source>
</evidence>
<evidence type="ECO:0000256" key="6">
    <source>
        <dbReference type="ARBA" id="ARBA00022960"/>
    </source>
</evidence>
<keyword evidence="6 9" id="KW-0133">Cell shape</keyword>
<comment type="pathway">
    <text evidence="1 9">Cell wall biogenesis; peptidoglycan biosynthesis.</text>
</comment>
<feature type="active site" description="Nucleophile" evidence="9">
    <location>
        <position position="484"/>
    </location>
</feature>
<keyword evidence="7 9" id="KW-0573">Peptidoglycan synthesis</keyword>
<evidence type="ECO:0000256" key="9">
    <source>
        <dbReference type="PROSITE-ProRule" id="PRU01373"/>
    </source>
</evidence>
<evidence type="ECO:0000256" key="4">
    <source>
        <dbReference type="ARBA" id="ARBA00022679"/>
    </source>
</evidence>
<dbReference type="GO" id="GO:0008360">
    <property type="term" value="P:regulation of cell shape"/>
    <property type="evidence" value="ECO:0007669"/>
    <property type="project" value="UniProtKB-UniRule"/>
</dbReference>
<accession>A0A229P486</accession>
<dbReference type="PANTHER" id="PTHR30582:SF24">
    <property type="entry name" value="L,D-TRANSPEPTIDASE ERFK_SRFK-RELATED"/>
    <property type="match status" value="1"/>
</dbReference>
<dbReference type="InterPro" id="IPR005490">
    <property type="entry name" value="LD_TPept_cat_dom"/>
</dbReference>
<keyword evidence="4" id="KW-0808">Transferase</keyword>
<dbReference type="Proteomes" id="UP000215145">
    <property type="component" value="Unassembled WGS sequence"/>
</dbReference>
<dbReference type="GO" id="GO:0071972">
    <property type="term" value="F:peptidoglycan L,D-transpeptidase activity"/>
    <property type="evidence" value="ECO:0007669"/>
    <property type="project" value="TreeGrafter"/>
</dbReference>
<dbReference type="InterPro" id="IPR038063">
    <property type="entry name" value="Transpep_catalytic_dom"/>
</dbReference>
<dbReference type="GO" id="GO:0071555">
    <property type="term" value="P:cell wall organization"/>
    <property type="evidence" value="ECO:0007669"/>
    <property type="project" value="UniProtKB-UniRule"/>
</dbReference>
<dbReference type="GO" id="GO:0005576">
    <property type="term" value="C:extracellular region"/>
    <property type="evidence" value="ECO:0007669"/>
    <property type="project" value="TreeGrafter"/>
</dbReference>
<comment type="caution">
    <text evidence="12">The sequence shown here is derived from an EMBL/GenBank/DDBJ whole genome shotgun (WGS) entry which is preliminary data.</text>
</comment>
<sequence>MEGKNKRPEAAEQTAKPAANGELKPLPNELGKGEGRLRSDTGAASGVTGEAAYEAGVAGPTEALQEAALERRLEELKKYVTAHSHNKMAWFLLGKTYARLGKEAKANYCYLRSGPIYEAYENSPHPYENSLIPAEELLSSWNEEPRRGRIAARIGLAVLAGLLLIPAASSAPGNRPVQEAATVKGRGEEPQPGVVDQQRENKPSAVVRSTTEQGMVWVDGPAFASGAVSAAESLRLTNKWNQVAALTLPRAGKHYRWELPAVGAASASRTERAGSYLLQEPVSQDMCNCESGLSESVDNVVKAERLLQEQRWSVISGIRSYYRINGKWPKSLADLTRPYPNNILAGKADGMERLFAEMLVTAHGSETSKGGGTKVASQENGSSEKVQRGKLASAMSESLRIVVDVKTHRLALLSGSVVVRVYPVGLGGAKTPLGQYAISEKVRNPNGTTKGPFSSRGMTLSDTRYAIHATNDLDSISKDESLGCVRIGRQDAEELYDLVPIGTPVTIQAGGLEHLKPQEASQGATKSRYKVRPVSTEENPNKVYNWLL</sequence>
<dbReference type="EMBL" id="NMUQ01000001">
    <property type="protein sequence ID" value="OXM16887.1"/>
    <property type="molecule type" value="Genomic_DNA"/>
</dbReference>
<evidence type="ECO:0000313" key="12">
    <source>
        <dbReference type="EMBL" id="OXM16887.1"/>
    </source>
</evidence>
<dbReference type="PANTHER" id="PTHR30582">
    <property type="entry name" value="L,D-TRANSPEPTIDASE"/>
    <property type="match status" value="1"/>
</dbReference>
<feature type="region of interest" description="Disordered" evidence="10">
    <location>
        <begin position="171"/>
        <end position="203"/>
    </location>
</feature>
<feature type="active site" description="Proton donor/acceptor" evidence="9">
    <location>
        <position position="468"/>
    </location>
</feature>
<feature type="region of interest" description="Disordered" evidence="10">
    <location>
        <begin position="1"/>
        <end position="46"/>
    </location>
</feature>
<dbReference type="RefSeq" id="WP_089523968.1">
    <property type="nucleotide sequence ID" value="NZ_NMUQ01000001.1"/>
</dbReference>
<evidence type="ECO:0000256" key="1">
    <source>
        <dbReference type="ARBA" id="ARBA00004752"/>
    </source>
</evidence>
<dbReference type="GO" id="GO:0018104">
    <property type="term" value="P:peptidoglycan-protein cross-linking"/>
    <property type="evidence" value="ECO:0007669"/>
    <property type="project" value="TreeGrafter"/>
</dbReference>
<evidence type="ECO:0000313" key="13">
    <source>
        <dbReference type="Proteomes" id="UP000215145"/>
    </source>
</evidence>
<dbReference type="SUPFAM" id="SSF141523">
    <property type="entry name" value="L,D-transpeptidase catalytic domain-like"/>
    <property type="match status" value="1"/>
</dbReference>
<keyword evidence="13" id="KW-1185">Reference proteome</keyword>
<evidence type="ECO:0000256" key="8">
    <source>
        <dbReference type="ARBA" id="ARBA00023316"/>
    </source>
</evidence>
<proteinExistence type="inferred from homology"/>
<evidence type="ECO:0000256" key="2">
    <source>
        <dbReference type="ARBA" id="ARBA00005992"/>
    </source>
</evidence>
<organism evidence="12 13">
    <name type="scientific">Paenibacillus herberti</name>
    <dbReference type="NCBI Taxonomy" id="1619309"/>
    <lineage>
        <taxon>Bacteria</taxon>
        <taxon>Bacillati</taxon>
        <taxon>Bacillota</taxon>
        <taxon>Bacilli</taxon>
        <taxon>Bacillales</taxon>
        <taxon>Paenibacillaceae</taxon>
        <taxon>Paenibacillus</taxon>
    </lineage>
</organism>
<evidence type="ECO:0000256" key="10">
    <source>
        <dbReference type="SAM" id="MobiDB-lite"/>
    </source>
</evidence>
<evidence type="ECO:0000259" key="11">
    <source>
        <dbReference type="PROSITE" id="PS52029"/>
    </source>
</evidence>
<keyword evidence="5" id="KW-0378">Hydrolase</keyword>
<evidence type="ECO:0000256" key="7">
    <source>
        <dbReference type="ARBA" id="ARBA00022984"/>
    </source>
</evidence>
<dbReference type="UniPathway" id="UPA00219"/>
<feature type="compositionally biased region" description="Polar residues" evidence="10">
    <location>
        <begin position="375"/>
        <end position="384"/>
    </location>
</feature>
<dbReference type="Gene3D" id="2.40.440.10">
    <property type="entry name" value="L,D-transpeptidase catalytic domain-like"/>
    <property type="match status" value="1"/>
</dbReference>
<feature type="compositionally biased region" description="Basic and acidic residues" evidence="10">
    <location>
        <begin position="1"/>
        <end position="10"/>
    </location>
</feature>
<reference evidence="12 13" key="1">
    <citation type="submission" date="2017-07" db="EMBL/GenBank/DDBJ databases">
        <title>Paenibacillus herberti R33 genome sequencing and assembly.</title>
        <authorList>
            <person name="Su W."/>
        </authorList>
    </citation>
    <scope>NUCLEOTIDE SEQUENCE [LARGE SCALE GENOMIC DNA]</scope>
    <source>
        <strain evidence="12 13">R33</strain>
    </source>
</reference>
<keyword evidence="8 9" id="KW-0961">Cell wall biogenesis/degradation</keyword>
<dbReference type="GO" id="GO:0016757">
    <property type="term" value="F:glycosyltransferase activity"/>
    <property type="evidence" value="ECO:0007669"/>
    <property type="project" value="UniProtKB-KW"/>
</dbReference>
<gene>
    <name evidence="12" type="ORF">CGZ75_09630</name>
</gene>
<dbReference type="CDD" id="cd16913">
    <property type="entry name" value="YkuD_like"/>
    <property type="match status" value="1"/>
</dbReference>
<protein>
    <recommendedName>
        <fullName evidence="11">L,D-TPase catalytic domain-containing protein</fullName>
    </recommendedName>
</protein>
<dbReference type="Pfam" id="PF03734">
    <property type="entry name" value="YkuD"/>
    <property type="match status" value="1"/>
</dbReference>
<evidence type="ECO:0000256" key="3">
    <source>
        <dbReference type="ARBA" id="ARBA00022676"/>
    </source>
</evidence>
<comment type="similarity">
    <text evidence="2">Belongs to the YkuD family.</text>
</comment>
<dbReference type="PROSITE" id="PS52029">
    <property type="entry name" value="LD_TPASE"/>
    <property type="match status" value="1"/>
</dbReference>